<organism evidence="4 5">
    <name type="scientific">Microdochium trichocladiopsis</name>
    <dbReference type="NCBI Taxonomy" id="1682393"/>
    <lineage>
        <taxon>Eukaryota</taxon>
        <taxon>Fungi</taxon>
        <taxon>Dikarya</taxon>
        <taxon>Ascomycota</taxon>
        <taxon>Pezizomycotina</taxon>
        <taxon>Sordariomycetes</taxon>
        <taxon>Xylariomycetidae</taxon>
        <taxon>Xylariales</taxon>
        <taxon>Microdochiaceae</taxon>
        <taxon>Microdochium</taxon>
    </lineage>
</organism>
<dbReference type="InterPro" id="IPR045063">
    <property type="entry name" value="Dynamin_N"/>
</dbReference>
<feature type="compositionally biased region" description="Low complexity" evidence="1">
    <location>
        <begin position="68"/>
        <end position="81"/>
    </location>
</feature>
<evidence type="ECO:0000259" key="2">
    <source>
        <dbReference type="Pfam" id="PF00350"/>
    </source>
</evidence>
<name>A0A9P8XXK3_9PEZI</name>
<dbReference type="InterPro" id="IPR027417">
    <property type="entry name" value="P-loop_NTPase"/>
</dbReference>
<dbReference type="RefSeq" id="XP_046007972.1">
    <property type="nucleotide sequence ID" value="XM_046154975.1"/>
</dbReference>
<feature type="region of interest" description="Disordered" evidence="1">
    <location>
        <begin position="1"/>
        <end position="200"/>
    </location>
</feature>
<feature type="compositionally biased region" description="Low complexity" evidence="1">
    <location>
        <begin position="7"/>
        <end position="19"/>
    </location>
</feature>
<dbReference type="Gene3D" id="3.40.50.300">
    <property type="entry name" value="P-loop containing nucleotide triphosphate hydrolases"/>
    <property type="match status" value="1"/>
</dbReference>
<sequence length="1023" mass="112864">MVPDPDSISQESGPSVSSSGRTNTPLQFTGASPGHEATEREVSEGVGLTTGDAPSSSLFTFQFQSRLPPAQSSRAAQPPASGFSFRFGSLVNSTQHPTSLGQAAPPAGQATLQCISGPSTPPASVAQLTQSLERAEISSSTADVPHDSSPSYPDKRPRLGVPLSIEAKGTGPAPVASCQSTKGESTRPTPYDPRKEQPPDHELFSSALQARLASAKVLVQDTVSYIGHSKDAFPLEADKLSVVLDYAHKLLEFKPSAITRVALLGSSGHGKSSLINSLLHWPDLAETDDSGKACTSVVTEYRYPLEDQSDPIKICIDYMSRSEIVKVLSEQVHNFRQFYVPGVKESLAARVEHVRLKNQSEEAWVTLKSIFRHDKRFTADFLKGRLVDAGTQEASGAGILEEVEKITQQLVGWAESAGWLGEEEPDSSYAEARTAAECHRKLAGFRKNRLWPFAKLVQIYVDAEVLKSGVVLADLPGLQDSNGTPVRTVTDYLAGCDHLFMVSRIHRAVTDDTLWQSITKAISDYAPSKWETVSDKMNLTIVCTMADDMDVEEQSRRFCGPGKVIETGTMRGIELEIEVAIDNNDLRGLKRAQAKQKQLLMEARNKFVKAALQKTFEGQMSHRSLPIFCVSKAFYKEHVAQGNIELVQASGIPQLRQHCRGISADGELSSVSHSLMARMSFLFNLLDVWLAGLPLQTSVAGQRFMAEADFHELSNTVLAETKRDLSRLHLALEDCFDEDITSFLGARGEHWNENALEQVYKWSKTLSTSDYYDCCKWLGVTLIIQEGEITTFNLNRDLIWQMRAELEQQWEILEDDISQIFDRTFSDLEITTNKFLRDVRPAVDSSKRPVLEEVFNSHASALKHDIEVAKTKFSSHMEHLHHLYSDAGTTSIVSEVMSPSYRKASHAWYEGGPKDVAESQEVITEFLKDQKLFKGMMSSLSGRVRRFMAETLEILGSEVATRVADVVNQTETMLKDEISSRPSSGTTSSDEALVLLAEGLRSQASTLKSRHADIAADRADQPR</sequence>
<protein>
    <submittedName>
        <fullName evidence="4">Uncharacterized protein</fullName>
    </submittedName>
</protein>
<feature type="compositionally biased region" description="Polar residues" evidence="1">
    <location>
        <begin position="177"/>
        <end position="188"/>
    </location>
</feature>
<accession>A0A9P8XXK3</accession>
<comment type="caution">
    <text evidence="4">The sequence shown here is derived from an EMBL/GenBank/DDBJ whole genome shotgun (WGS) entry which is preliminary data.</text>
</comment>
<keyword evidence="5" id="KW-1185">Reference proteome</keyword>
<evidence type="ECO:0000256" key="1">
    <source>
        <dbReference type="SAM" id="MobiDB-lite"/>
    </source>
</evidence>
<feature type="compositionally biased region" description="Polar residues" evidence="1">
    <location>
        <begin position="20"/>
        <end position="30"/>
    </location>
</feature>
<reference evidence="4" key="1">
    <citation type="journal article" date="2021" name="Nat. Commun.">
        <title>Genetic determinants of endophytism in the Arabidopsis root mycobiome.</title>
        <authorList>
            <person name="Mesny F."/>
            <person name="Miyauchi S."/>
            <person name="Thiergart T."/>
            <person name="Pickel B."/>
            <person name="Atanasova L."/>
            <person name="Karlsson M."/>
            <person name="Huettel B."/>
            <person name="Barry K.W."/>
            <person name="Haridas S."/>
            <person name="Chen C."/>
            <person name="Bauer D."/>
            <person name="Andreopoulos W."/>
            <person name="Pangilinan J."/>
            <person name="LaButti K."/>
            <person name="Riley R."/>
            <person name="Lipzen A."/>
            <person name="Clum A."/>
            <person name="Drula E."/>
            <person name="Henrissat B."/>
            <person name="Kohler A."/>
            <person name="Grigoriev I.V."/>
            <person name="Martin F.M."/>
            <person name="Hacquard S."/>
        </authorList>
    </citation>
    <scope>NUCLEOTIDE SEQUENCE</scope>
    <source>
        <strain evidence="4">MPI-CAGE-CH-0230</strain>
    </source>
</reference>
<feature type="compositionally biased region" description="Polar residues" evidence="1">
    <location>
        <begin position="52"/>
        <end position="65"/>
    </location>
</feature>
<feature type="domain" description="DUF7605" evidence="3">
    <location>
        <begin position="748"/>
        <end position="933"/>
    </location>
</feature>
<dbReference type="Pfam" id="PF00350">
    <property type="entry name" value="Dynamin_N"/>
    <property type="match status" value="1"/>
</dbReference>
<evidence type="ECO:0000313" key="4">
    <source>
        <dbReference type="EMBL" id="KAH7024424.1"/>
    </source>
</evidence>
<dbReference type="GeneID" id="70184521"/>
<dbReference type="SUPFAM" id="SSF52540">
    <property type="entry name" value="P-loop containing nucleoside triphosphate hydrolases"/>
    <property type="match status" value="1"/>
</dbReference>
<feature type="compositionally biased region" description="Polar residues" evidence="1">
    <location>
        <begin position="126"/>
        <end position="142"/>
    </location>
</feature>
<dbReference type="Proteomes" id="UP000756346">
    <property type="component" value="Unassembled WGS sequence"/>
</dbReference>
<dbReference type="PANTHER" id="PTHR36681">
    <property type="entry name" value="NUCLEAR GTPASE, GERMINAL CENTER-ASSOCIATED, TANDEM DUPLICATE 3"/>
    <property type="match status" value="1"/>
</dbReference>
<evidence type="ECO:0000259" key="3">
    <source>
        <dbReference type="Pfam" id="PF24564"/>
    </source>
</evidence>
<dbReference type="PANTHER" id="PTHR36681:SF3">
    <property type="entry name" value="NUCLEAR GTPASE, GERMINAL CENTER-ASSOCIATED, TANDEM DUPLICATE 3"/>
    <property type="match status" value="1"/>
</dbReference>
<dbReference type="InterPro" id="IPR056024">
    <property type="entry name" value="DUF7605"/>
</dbReference>
<feature type="compositionally biased region" description="Polar residues" evidence="1">
    <location>
        <begin position="90"/>
        <end position="101"/>
    </location>
</feature>
<feature type="domain" description="Dynamin N-terminal" evidence="2">
    <location>
        <begin position="261"/>
        <end position="512"/>
    </location>
</feature>
<dbReference type="AlphaFoldDB" id="A0A9P8XXK3"/>
<evidence type="ECO:0000313" key="5">
    <source>
        <dbReference type="Proteomes" id="UP000756346"/>
    </source>
</evidence>
<dbReference type="OrthoDB" id="3598281at2759"/>
<proteinExistence type="predicted"/>
<dbReference type="EMBL" id="JAGTJQ010000009">
    <property type="protein sequence ID" value="KAH7024424.1"/>
    <property type="molecule type" value="Genomic_DNA"/>
</dbReference>
<gene>
    <name evidence="4" type="ORF">B0I36DRAFT_331391</name>
</gene>
<dbReference type="Pfam" id="PF24564">
    <property type="entry name" value="DUF7605"/>
    <property type="match status" value="1"/>
</dbReference>